<evidence type="ECO:0000313" key="1">
    <source>
        <dbReference type="EMBL" id="PZO42854.1"/>
    </source>
</evidence>
<reference evidence="1 2" key="2">
    <citation type="submission" date="2018-06" db="EMBL/GenBank/DDBJ databases">
        <title>Metagenomic assembly of (sub)arctic Cyanobacteria and their associated microbiome from non-axenic cultures.</title>
        <authorList>
            <person name="Baurain D."/>
        </authorList>
    </citation>
    <scope>NUCLEOTIDE SEQUENCE [LARGE SCALE GENOMIC DNA]</scope>
    <source>
        <strain evidence="1">ULC041bin1</strain>
    </source>
</reference>
<gene>
    <name evidence="1" type="ORF">DCF17_07660</name>
</gene>
<name>A0A2W4WCV2_9CYAN</name>
<protein>
    <submittedName>
        <fullName evidence="1">Uncharacterized protein</fullName>
    </submittedName>
</protein>
<evidence type="ECO:0000313" key="2">
    <source>
        <dbReference type="Proteomes" id="UP000249081"/>
    </source>
</evidence>
<dbReference type="Proteomes" id="UP000249081">
    <property type="component" value="Unassembled WGS sequence"/>
</dbReference>
<sequence length="79" mass="8802">MFQPSDAEGMAPAPFTLPTYRQETLRHILLGDYAVLIEAINHMASLGYCDRVAWSDPIPTGRSGEYLSIMTRRRGVTMG</sequence>
<reference evidence="2" key="1">
    <citation type="submission" date="2018-04" db="EMBL/GenBank/DDBJ databases">
        <authorList>
            <person name="Cornet L."/>
        </authorList>
    </citation>
    <scope>NUCLEOTIDE SEQUENCE [LARGE SCALE GENOMIC DNA]</scope>
</reference>
<dbReference type="EMBL" id="QBMN01000040">
    <property type="protein sequence ID" value="PZO42854.1"/>
    <property type="molecule type" value="Genomic_DNA"/>
</dbReference>
<organism evidence="1 2">
    <name type="scientific">Shackletoniella antarctica</name>
    <dbReference type="NCBI Taxonomy" id="268115"/>
    <lineage>
        <taxon>Bacteria</taxon>
        <taxon>Bacillati</taxon>
        <taxon>Cyanobacteriota</taxon>
        <taxon>Cyanophyceae</taxon>
        <taxon>Oculatellales</taxon>
        <taxon>Oculatellaceae</taxon>
        <taxon>Shackletoniella</taxon>
    </lineage>
</organism>
<accession>A0A2W4WCV2</accession>
<dbReference type="AlphaFoldDB" id="A0A2W4WCV2"/>
<proteinExistence type="predicted"/>
<comment type="caution">
    <text evidence="1">The sequence shown here is derived from an EMBL/GenBank/DDBJ whole genome shotgun (WGS) entry which is preliminary data.</text>
</comment>